<protein>
    <submittedName>
        <fullName evidence="1">Uncharacterized protein</fullName>
    </submittedName>
</protein>
<dbReference type="EMBL" id="BORT01000030">
    <property type="protein sequence ID" value="GIO50289.1"/>
    <property type="molecule type" value="Genomic_DNA"/>
</dbReference>
<reference evidence="1 2" key="1">
    <citation type="submission" date="2021-03" db="EMBL/GenBank/DDBJ databases">
        <title>Antimicrobial resistance genes in bacteria isolated from Japanese honey, and their potential for conferring macrolide and lincosamide resistance in the American foulbrood pathogen Paenibacillus larvae.</title>
        <authorList>
            <person name="Okamoto M."/>
            <person name="Kumagai M."/>
            <person name="Kanamori H."/>
            <person name="Takamatsu D."/>
        </authorList>
    </citation>
    <scope>NUCLEOTIDE SEQUENCE [LARGE SCALE GENOMIC DNA]</scope>
    <source>
        <strain evidence="1 2">J34TS1</strain>
    </source>
</reference>
<dbReference type="AlphaFoldDB" id="A0A920CUF9"/>
<name>A0A920CUF9_9BACL</name>
<comment type="caution">
    <text evidence="1">The sequence shown here is derived from an EMBL/GenBank/DDBJ whole genome shotgun (WGS) entry which is preliminary data.</text>
</comment>
<proteinExistence type="predicted"/>
<gene>
    <name evidence="1" type="ORF">J34TS1_50540</name>
</gene>
<sequence length="76" mass="8828">MRATNRSLRATGKGANRLDIRMLLQPRGYTLSRLYPNETCNRYLGKIKHLRILTKLDIAISRKRRGEAKFQPNNDS</sequence>
<dbReference type="Proteomes" id="UP000682811">
    <property type="component" value="Unassembled WGS sequence"/>
</dbReference>
<keyword evidence="2" id="KW-1185">Reference proteome</keyword>
<evidence type="ECO:0000313" key="2">
    <source>
        <dbReference type="Proteomes" id="UP000682811"/>
    </source>
</evidence>
<accession>A0A920CUF9</accession>
<evidence type="ECO:0000313" key="1">
    <source>
        <dbReference type="EMBL" id="GIO50289.1"/>
    </source>
</evidence>
<organism evidence="1 2">
    <name type="scientific">Paenibacillus azoreducens</name>
    <dbReference type="NCBI Taxonomy" id="116718"/>
    <lineage>
        <taxon>Bacteria</taxon>
        <taxon>Bacillati</taxon>
        <taxon>Bacillota</taxon>
        <taxon>Bacilli</taxon>
        <taxon>Bacillales</taxon>
        <taxon>Paenibacillaceae</taxon>
        <taxon>Paenibacillus</taxon>
    </lineage>
</organism>